<dbReference type="Pfam" id="PF00318">
    <property type="entry name" value="Ribosomal_S2"/>
    <property type="match status" value="1"/>
</dbReference>
<dbReference type="HAMAP" id="MF_00291_B">
    <property type="entry name" value="Ribosomal_uS2_B"/>
    <property type="match status" value="1"/>
</dbReference>
<protein>
    <recommendedName>
        <fullName evidence="4 5">Small ribosomal subunit protein uS2</fullName>
    </recommendedName>
</protein>
<dbReference type="EMBL" id="PFBH01000021">
    <property type="protein sequence ID" value="PIR84956.1"/>
    <property type="molecule type" value="Genomic_DNA"/>
</dbReference>
<dbReference type="Gene3D" id="3.40.50.10490">
    <property type="entry name" value="Glucose-6-phosphate isomerase like protein, domain 1"/>
    <property type="match status" value="1"/>
</dbReference>
<evidence type="ECO:0000256" key="6">
    <source>
        <dbReference type="RuleBase" id="RU003631"/>
    </source>
</evidence>
<sequence>MTDTVSETPKKAPANIVEALFQVGAHFGYSRSRRHASMRDFIFGSKGKTDILDLTQTSALMEETLATVRAFGSNGKTLLFVGGKPEVQDLVRESATSIEMPYVAGRWLGGTLTNFPEIKKRIQRLQSLNDDKEAGVLERKYTKKERVLLGREIDRLEERIGGLAGMERVPDALVVVDTRAEEIAVHEAKNLGIPVVGIMNSDCDLDQVSHPLIGNDASRESVGFFLNSVVSAYRDGMKGAPATPAKEAETPAS</sequence>
<name>A0A2H0UGZ7_9BACT</name>
<dbReference type="Proteomes" id="UP000229315">
    <property type="component" value="Unassembled WGS sequence"/>
</dbReference>
<evidence type="ECO:0000313" key="8">
    <source>
        <dbReference type="Proteomes" id="UP000229315"/>
    </source>
</evidence>
<gene>
    <name evidence="5 7" type="primary">rpsB</name>
    <name evidence="7" type="ORF">COU15_03320</name>
</gene>
<dbReference type="Gene3D" id="1.10.287.610">
    <property type="entry name" value="Helix hairpin bin"/>
    <property type="match status" value="1"/>
</dbReference>
<dbReference type="PRINTS" id="PR00395">
    <property type="entry name" value="RIBOSOMALS2"/>
</dbReference>
<evidence type="ECO:0000256" key="1">
    <source>
        <dbReference type="ARBA" id="ARBA00006242"/>
    </source>
</evidence>
<dbReference type="GO" id="GO:0006412">
    <property type="term" value="P:translation"/>
    <property type="evidence" value="ECO:0007669"/>
    <property type="project" value="UniProtKB-UniRule"/>
</dbReference>
<dbReference type="InterPro" id="IPR018130">
    <property type="entry name" value="Ribosomal_uS2_CS"/>
</dbReference>
<evidence type="ECO:0000256" key="3">
    <source>
        <dbReference type="ARBA" id="ARBA00023274"/>
    </source>
</evidence>
<dbReference type="PANTHER" id="PTHR12534">
    <property type="entry name" value="30S RIBOSOMAL PROTEIN S2 PROKARYOTIC AND ORGANELLAR"/>
    <property type="match status" value="1"/>
</dbReference>
<dbReference type="AlphaFoldDB" id="A0A2H0UGZ7"/>
<dbReference type="SUPFAM" id="SSF52313">
    <property type="entry name" value="Ribosomal protein S2"/>
    <property type="match status" value="1"/>
</dbReference>
<dbReference type="CDD" id="cd01425">
    <property type="entry name" value="RPS2"/>
    <property type="match status" value="1"/>
</dbReference>
<keyword evidence="2 5" id="KW-0689">Ribosomal protein</keyword>
<dbReference type="InterPro" id="IPR023591">
    <property type="entry name" value="Ribosomal_uS2_flav_dom_sf"/>
</dbReference>
<evidence type="ECO:0000256" key="2">
    <source>
        <dbReference type="ARBA" id="ARBA00022980"/>
    </source>
</evidence>
<dbReference type="GO" id="GO:0003735">
    <property type="term" value="F:structural constituent of ribosome"/>
    <property type="evidence" value="ECO:0007669"/>
    <property type="project" value="InterPro"/>
</dbReference>
<comment type="similarity">
    <text evidence="1 5 6">Belongs to the universal ribosomal protein uS2 family.</text>
</comment>
<proteinExistence type="inferred from homology"/>
<dbReference type="PROSITE" id="PS00963">
    <property type="entry name" value="RIBOSOMAL_S2_2"/>
    <property type="match status" value="1"/>
</dbReference>
<evidence type="ECO:0000256" key="4">
    <source>
        <dbReference type="ARBA" id="ARBA00035256"/>
    </source>
</evidence>
<dbReference type="InterPro" id="IPR005706">
    <property type="entry name" value="Ribosomal_uS2_bac/mit/plastid"/>
</dbReference>
<dbReference type="GO" id="GO:0015935">
    <property type="term" value="C:small ribosomal subunit"/>
    <property type="evidence" value="ECO:0007669"/>
    <property type="project" value="InterPro"/>
</dbReference>
<keyword evidence="3 5" id="KW-0687">Ribonucleoprotein</keyword>
<evidence type="ECO:0000256" key="5">
    <source>
        <dbReference type="HAMAP-Rule" id="MF_00291"/>
    </source>
</evidence>
<evidence type="ECO:0000313" key="7">
    <source>
        <dbReference type="EMBL" id="PIR84956.1"/>
    </source>
</evidence>
<dbReference type="PANTHER" id="PTHR12534:SF0">
    <property type="entry name" value="SMALL RIBOSOMAL SUBUNIT PROTEIN US2M"/>
    <property type="match status" value="1"/>
</dbReference>
<comment type="caution">
    <text evidence="7">The sequence shown here is derived from an EMBL/GenBank/DDBJ whole genome shotgun (WGS) entry which is preliminary data.</text>
</comment>
<accession>A0A2H0UGZ7</accession>
<dbReference type="InterPro" id="IPR001865">
    <property type="entry name" value="Ribosomal_uS2"/>
</dbReference>
<organism evidence="7 8">
    <name type="scientific">Candidatus Kaiserbacteria bacterium CG10_big_fil_rev_8_21_14_0_10_45_20</name>
    <dbReference type="NCBI Taxonomy" id="1974607"/>
    <lineage>
        <taxon>Bacteria</taxon>
        <taxon>Candidatus Kaiseribacteriota</taxon>
    </lineage>
</organism>
<reference evidence="8" key="1">
    <citation type="submission" date="2017-09" db="EMBL/GenBank/DDBJ databases">
        <title>Depth-based differentiation of microbial function through sediment-hosted aquifers and enrichment of novel symbionts in the deep terrestrial subsurface.</title>
        <authorList>
            <person name="Probst A.J."/>
            <person name="Ladd B."/>
            <person name="Jarett J.K."/>
            <person name="Geller-Mcgrath D.E."/>
            <person name="Sieber C.M.K."/>
            <person name="Emerson J.B."/>
            <person name="Anantharaman K."/>
            <person name="Thomas B.C."/>
            <person name="Malmstrom R."/>
            <person name="Stieglmeier M."/>
            <person name="Klingl A."/>
            <person name="Woyke T."/>
            <person name="Ryan C.M."/>
            <person name="Banfield J.F."/>
        </authorList>
    </citation>
    <scope>NUCLEOTIDE SEQUENCE [LARGE SCALE GENOMIC DNA]</scope>
</reference>
<dbReference type="NCBIfam" id="TIGR01011">
    <property type="entry name" value="rpsB_bact"/>
    <property type="match status" value="1"/>
</dbReference>